<feature type="compositionally biased region" description="Polar residues" evidence="2">
    <location>
        <begin position="1387"/>
        <end position="1396"/>
    </location>
</feature>
<evidence type="ECO:0000256" key="1">
    <source>
        <dbReference type="SAM" id="Coils"/>
    </source>
</evidence>
<sequence>MAEMFDVSLDPRRQNNCEWIRKAVECEGVQARNIIKYNVPIHEKQISKTKWNSQNPNDRKKPAGSVFENEHRLKKSVYSQATGPHRKLQTAQNELGYEGSYSSSCNFRSGTIKRSDYRARYWGQMLDTLRRTIDEIYSACEVDESEVECKEVIMILKHSEHDFKALIEKMTLLRRYESSAVENRPQCLAWDERKISPGKPIMHRVLAESSSHGGQTSLLTASPALTAQTLATDEDDFDFGASGPATGRQSARCGRTSPIDITDSRCTAAHRNGPTLRSSPPIPWDEYEDTVTRRTQPPDENILAWGSDEDLLDDEDDDEDDEGVLGADVFGFDVGIVEGDEYEEEDDYRRSHDDSCVDTTFSSGLRQLDEALKTVKTAERVLRSQLGRAQSEEATLRRQVMAEESATRCYAIGGAGPLKRQLPSSTWLTDGGGGRNSANATASAVWPSAPSLVRSSETYHSEEGAPHHQSEKVYHEEDNRASLVDSENEADDEEEDDEEEEEGSEIVTFRTADHSGEEEVNTIDSARGSAARVNAVVASSSSLNVVSNGTVKCSARSSPAPVHMPNSLNGPAPKLHDKKSSSRTSCRVCYACSCKSSKTDAQQGLQRQQPVKHLSLMRHTQSILTAKITPYVQAPILNSAPSESTTAPAADVKSPVASPKSLREPLETPGATLNPPVSMSLENVNSRAIAGRDSSSVAPPSPAKFVKSVGVETDLAEYGGLSACDVVTDTAVGDLHAISCQVCSGRNTRPRIPGRGVQMHEKLSSKKPTRTSSSMQQLEAKQARARTLRQRHLLERSNRVRELSKKVEEVRMQKRLLLQQRRTYLEERLHVAELKRRAELDRRVLKAHDEEIKGREIAFIQSLEAEQKQHTIFTKHEISRARLEERAEERRRRLEEKAEKEEAAKLRRRQLEAMRLAKLDALQARWVIRAQEMESRAEKTELMRRAAARAKEHNREMKLSNLENQQRAHIEELRSKIERKQTESERRHQETLRGIRRKASEMSTPTHVPADETMEAATGAPGITESAAMVTPTQKWCRVCKVLMDRGLTPKYHFQTKRHRRALLDSLPSAQRINYKMDELNAASLVDIPLNHPSPRIMAELERQKSIGKRMVSIRQRMNSRTALYRREACLSNPKSAPDGVQKQQLQKLVKEARRYYNLPESGPWVASRVSAMDRVLNSILRLLTDQKSLTEGNRRTGQAPTPQLLTPVDKVAQTVCFHLDLLPVLIGLIDLIRSQRYFEFPVVPARTITLACSVLNHLCFDNPLTCWHLLFTNDLTLLIDCLIVKLTRLETSEFHESVRSLGQGSKSRSCTAADTSSASASASLLATVLEETTCVQGLFTCLITVLKVLGTPAALNQFMATDTALSTKSSTGDTKSNCPEKAEGITASNNTQQPKTPAWFRPKATTIDFLAFISNSGLMELITARLSSPTLTNELILLGRAESDTGSASETGIPPVGTSLAFLLIEFLTATVKLLPQSTVLSPTEGRTETKTAALSAGPGGDGFKNAKPSSPKKPRTQQQQQQQPQQNADTSLSVSDPTYIFEAAAATEVFGLVAFLYGVLLCPPTSAVSGLPGVSRREGWASSESTAYIRTLLSSDAVGELILAAIRLINGFIVANQRQMQTIMGNELTCVELRNILGCLLDTCAPVEEEAGDTSEKRVMDTSRIPGETIPSASTPSTAPQANTSVGCLAGKRHPRGRSGDAAVAAILPSGTRRILPTRRDSAASKSMRIRSGDLSSRTVVAATGAAAATKNGLSSLCDQTDLLTVPTIASRGGKAAAVVSSRMLVLLHEAVICLGYLTAFNEENQVNLCRAGHAPTLLHRLLRLPVAYFSQRELADILFPTLISCCFSNPDNLALLQSELNPSLVANYIEARILENKMDSLNGQCAESTKEGAGKPHTTGGSWTQFERRFPLSKWQEAKGFFQQVQT</sequence>
<name>A0A0X3P4F2_SCHSO</name>
<dbReference type="Pfam" id="PF16501">
    <property type="entry name" value="SCAPER_N"/>
    <property type="match status" value="1"/>
</dbReference>
<feature type="region of interest" description="Disordered" evidence="2">
    <location>
        <begin position="420"/>
        <end position="507"/>
    </location>
</feature>
<feature type="region of interest" description="Disordered" evidence="2">
    <location>
        <begin position="1482"/>
        <end position="1533"/>
    </location>
</feature>
<feature type="region of interest" description="Disordered" evidence="2">
    <location>
        <begin position="641"/>
        <end position="679"/>
    </location>
</feature>
<dbReference type="InterPro" id="IPR032446">
    <property type="entry name" value="SCAPER_N"/>
</dbReference>
<dbReference type="PANTHER" id="PTHR31434">
    <property type="entry name" value="S PHASE CYCLIN A-ASSOCIATED PROTEIN IN THE ENDOPLASMIC RETICULUM"/>
    <property type="match status" value="1"/>
</dbReference>
<dbReference type="EMBL" id="GEEE01016394">
    <property type="protein sequence ID" value="JAP46831.1"/>
    <property type="molecule type" value="Transcribed_RNA"/>
</dbReference>
<gene>
    <name evidence="4" type="ORF">TR149325</name>
</gene>
<feature type="region of interest" description="Disordered" evidence="2">
    <location>
        <begin position="235"/>
        <end position="259"/>
    </location>
</feature>
<feature type="region of interest" description="Disordered" evidence="2">
    <location>
        <begin position="556"/>
        <end position="580"/>
    </location>
</feature>
<organism evidence="4">
    <name type="scientific">Schistocephalus solidus</name>
    <name type="common">Tapeworm</name>
    <dbReference type="NCBI Taxonomy" id="70667"/>
    <lineage>
        <taxon>Eukaryota</taxon>
        <taxon>Metazoa</taxon>
        <taxon>Spiralia</taxon>
        <taxon>Lophotrochozoa</taxon>
        <taxon>Platyhelminthes</taxon>
        <taxon>Cestoda</taxon>
        <taxon>Eucestoda</taxon>
        <taxon>Diphyllobothriidea</taxon>
        <taxon>Diphyllobothriidae</taxon>
        <taxon>Schistocephalus</taxon>
    </lineage>
</organism>
<evidence type="ECO:0000259" key="3">
    <source>
        <dbReference type="Pfam" id="PF16501"/>
    </source>
</evidence>
<feature type="domain" description="S phase cyclin A-associated protein in the endoplasmic reticulum N-terminal" evidence="3">
    <location>
        <begin position="110"/>
        <end position="202"/>
    </location>
</feature>
<protein>
    <recommendedName>
        <fullName evidence="3">S phase cyclin A-associated protein in the endoplasmic reticulum N-terminal domain-containing protein</fullName>
    </recommendedName>
</protein>
<keyword evidence="1" id="KW-0175">Coiled coil</keyword>
<evidence type="ECO:0000256" key="2">
    <source>
        <dbReference type="SAM" id="MobiDB-lite"/>
    </source>
</evidence>
<feature type="compositionally biased region" description="Low complexity" evidence="2">
    <location>
        <begin position="641"/>
        <end position="650"/>
    </location>
</feature>
<evidence type="ECO:0000313" key="4">
    <source>
        <dbReference type="EMBL" id="JAP46831.1"/>
    </source>
</evidence>
<dbReference type="PANTHER" id="PTHR31434:SF2">
    <property type="entry name" value="S PHASE CYCLIN A-ASSOCIATED PROTEIN IN THE ENDOPLASMIC RETICULUM"/>
    <property type="match status" value="1"/>
</dbReference>
<feature type="compositionally biased region" description="Low complexity" evidence="2">
    <location>
        <begin position="1519"/>
        <end position="1528"/>
    </location>
</feature>
<reference evidence="4" key="1">
    <citation type="submission" date="2016-01" db="EMBL/GenBank/DDBJ databases">
        <title>Reference transcriptome for the parasite Schistocephalus solidus: insights into the molecular evolution of parasitism.</title>
        <authorList>
            <person name="Hebert F.O."/>
            <person name="Grambauer S."/>
            <person name="Barber I."/>
            <person name="Landry C.R."/>
            <person name="Aubin-Horth N."/>
        </authorList>
    </citation>
    <scope>NUCLEOTIDE SEQUENCE</scope>
</reference>
<feature type="region of interest" description="Disordered" evidence="2">
    <location>
        <begin position="751"/>
        <end position="776"/>
    </location>
</feature>
<feature type="compositionally biased region" description="Basic and acidic residues" evidence="2">
    <location>
        <begin position="457"/>
        <end position="480"/>
    </location>
</feature>
<feature type="coiled-coil region" evidence="1">
    <location>
        <begin position="880"/>
        <end position="990"/>
    </location>
</feature>
<proteinExistence type="predicted"/>
<feature type="region of interest" description="Disordered" evidence="2">
    <location>
        <begin position="1370"/>
        <end position="1396"/>
    </location>
</feature>
<accession>A0A0X3P4F2</accession>
<feature type="compositionally biased region" description="Acidic residues" evidence="2">
    <location>
        <begin position="486"/>
        <end position="504"/>
    </location>
</feature>